<dbReference type="EMBL" id="JAZEWV010000006">
    <property type="protein sequence ID" value="MEE4542489.1"/>
    <property type="molecule type" value="Genomic_DNA"/>
</dbReference>
<feature type="domain" description="NADP-dependent oxidoreductase" evidence="2">
    <location>
        <begin position="7"/>
        <end position="292"/>
    </location>
</feature>
<evidence type="ECO:0000256" key="1">
    <source>
        <dbReference type="ARBA" id="ARBA00023002"/>
    </source>
</evidence>
<keyword evidence="4" id="KW-1185">Reference proteome</keyword>
<dbReference type="PANTHER" id="PTHR43625">
    <property type="entry name" value="AFLATOXIN B1 ALDEHYDE REDUCTASE"/>
    <property type="match status" value="1"/>
</dbReference>
<evidence type="ECO:0000259" key="2">
    <source>
        <dbReference type="Pfam" id="PF00248"/>
    </source>
</evidence>
<dbReference type="Gene3D" id="3.20.20.100">
    <property type="entry name" value="NADP-dependent oxidoreductase domain"/>
    <property type="match status" value="1"/>
</dbReference>
<dbReference type="InterPro" id="IPR036812">
    <property type="entry name" value="NAD(P)_OxRdtase_dom_sf"/>
</dbReference>
<accession>A0ABU7P9L1</accession>
<name>A0ABU7P9L1_9ACTN</name>
<reference evidence="3 4" key="1">
    <citation type="submission" date="2023-12" db="EMBL/GenBank/DDBJ databases">
        <title>Streptomyces sp. V4-01.</title>
        <authorList>
            <person name="Somphong A."/>
            <person name="Phongsopitanun W."/>
        </authorList>
    </citation>
    <scope>NUCLEOTIDE SEQUENCE [LARGE SCALE GENOMIC DNA]</scope>
    <source>
        <strain evidence="3 4">V4-01</strain>
    </source>
</reference>
<protein>
    <submittedName>
        <fullName evidence="3">Aldo/keto reductase</fullName>
    </submittedName>
</protein>
<comment type="caution">
    <text evidence="3">The sequence shown here is derived from an EMBL/GenBank/DDBJ whole genome shotgun (WGS) entry which is preliminary data.</text>
</comment>
<proteinExistence type="predicted"/>
<organism evidence="3 4">
    <name type="scientific">Actinacidiphila polyblastidii</name>
    <dbReference type="NCBI Taxonomy" id="3110430"/>
    <lineage>
        <taxon>Bacteria</taxon>
        <taxon>Bacillati</taxon>
        <taxon>Actinomycetota</taxon>
        <taxon>Actinomycetes</taxon>
        <taxon>Kitasatosporales</taxon>
        <taxon>Streptomycetaceae</taxon>
        <taxon>Actinacidiphila</taxon>
    </lineage>
</organism>
<evidence type="ECO:0000313" key="3">
    <source>
        <dbReference type="EMBL" id="MEE4542489.1"/>
    </source>
</evidence>
<evidence type="ECO:0000313" key="4">
    <source>
        <dbReference type="Proteomes" id="UP001344658"/>
    </source>
</evidence>
<dbReference type="PANTHER" id="PTHR43625:SF77">
    <property type="entry name" value="ALDO-KETO REDUCTASE"/>
    <property type="match status" value="1"/>
</dbReference>
<dbReference type="InterPro" id="IPR050791">
    <property type="entry name" value="Aldo-Keto_reductase"/>
</dbReference>
<dbReference type="Proteomes" id="UP001344658">
    <property type="component" value="Unassembled WGS sequence"/>
</dbReference>
<dbReference type="Pfam" id="PF00248">
    <property type="entry name" value="Aldo_ket_red"/>
    <property type="match status" value="1"/>
</dbReference>
<gene>
    <name evidence="3" type="ORF">V2S66_11000</name>
</gene>
<dbReference type="RefSeq" id="WP_330794418.1">
    <property type="nucleotide sequence ID" value="NZ_JAZEWV010000006.1"/>
</dbReference>
<keyword evidence="1" id="KW-0560">Oxidoreductase</keyword>
<dbReference type="InterPro" id="IPR023210">
    <property type="entry name" value="NADP_OxRdtase_dom"/>
</dbReference>
<dbReference type="SUPFAM" id="SSF51430">
    <property type="entry name" value="NAD(P)-linked oxidoreductase"/>
    <property type="match status" value="1"/>
</dbReference>
<sequence>MGMSEFYGPSDTAESLRTLDLALERGVTLFDTADAYGSGHNEELLGPFLRANRERALVSTKFGLVRRPDDPAYRRIDNSPRYLRQAVEASLRRLGVPAIDLYIAHRLDPGTPVEETVGAMAALVAEGKVGHLGLSEVTGAQLRAAHRVHPIAAVQSEWSLFSREVEGDVVPVAAELGVALMPYSPLGRGFLAGAFSDARTLSEDDFRRRAERFTGANARRNAELLAPLHAIAAARGATPAQVALAWVHHRDRVHGLPVVPIPGTRSRARLTENVAAVALSLSAADLAALDAIGPQVAGSRAIGLAFRPTADD</sequence>